<dbReference type="InterPro" id="IPR050204">
    <property type="entry name" value="AraC_XylS_family_regulators"/>
</dbReference>
<evidence type="ECO:0000313" key="5">
    <source>
        <dbReference type="EMBL" id="PJR15301.1"/>
    </source>
</evidence>
<dbReference type="GO" id="GO:0003700">
    <property type="term" value="F:DNA-binding transcription factor activity"/>
    <property type="evidence" value="ECO:0007669"/>
    <property type="project" value="InterPro"/>
</dbReference>
<accession>A0A2J0Z445</accession>
<dbReference type="SUPFAM" id="SSF46689">
    <property type="entry name" value="Homeodomain-like"/>
    <property type="match status" value="1"/>
</dbReference>
<dbReference type="SMART" id="SM00342">
    <property type="entry name" value="HTH_ARAC"/>
    <property type="match status" value="1"/>
</dbReference>
<evidence type="ECO:0000256" key="2">
    <source>
        <dbReference type="ARBA" id="ARBA00023125"/>
    </source>
</evidence>
<keyword evidence="1" id="KW-0805">Transcription regulation</keyword>
<comment type="caution">
    <text evidence="5">The sequence shown here is derived from an EMBL/GenBank/DDBJ whole genome shotgun (WGS) entry which is preliminary data.</text>
</comment>
<dbReference type="InterPro" id="IPR018060">
    <property type="entry name" value="HTH_AraC"/>
</dbReference>
<dbReference type="PROSITE" id="PS00041">
    <property type="entry name" value="HTH_ARAC_FAMILY_1"/>
    <property type="match status" value="1"/>
</dbReference>
<dbReference type="InterPro" id="IPR018062">
    <property type="entry name" value="HTH_AraC-typ_CS"/>
</dbReference>
<dbReference type="AlphaFoldDB" id="A0A2J0Z445"/>
<reference evidence="5 6" key="1">
    <citation type="submission" date="2017-06" db="EMBL/GenBank/DDBJ databases">
        <title>Ensifer strains isolated from leguminous trees and herbs display diverse denitrification phenotypes with some acting as strong N2O sinks.</title>
        <authorList>
            <person name="Woliy K."/>
            <person name="Mania D."/>
            <person name="Bakken L.R."/>
            <person name="Frostegard A."/>
        </authorList>
    </citation>
    <scope>NUCLEOTIDE SEQUENCE [LARGE SCALE GENOMIC DNA]</scope>
    <source>
        <strain evidence="5 6">AC50a</strain>
    </source>
</reference>
<dbReference type="Gene3D" id="1.10.10.60">
    <property type="entry name" value="Homeodomain-like"/>
    <property type="match status" value="1"/>
</dbReference>
<proteinExistence type="predicted"/>
<evidence type="ECO:0000256" key="1">
    <source>
        <dbReference type="ARBA" id="ARBA00023015"/>
    </source>
</evidence>
<dbReference type="Pfam" id="PF12833">
    <property type="entry name" value="HTH_18"/>
    <property type="match status" value="1"/>
</dbReference>
<dbReference type="InterPro" id="IPR009057">
    <property type="entry name" value="Homeodomain-like_sf"/>
</dbReference>
<dbReference type="Proteomes" id="UP000231987">
    <property type="component" value="Unassembled WGS sequence"/>
</dbReference>
<dbReference type="PROSITE" id="PS01124">
    <property type="entry name" value="HTH_ARAC_FAMILY_2"/>
    <property type="match status" value="1"/>
</dbReference>
<keyword evidence="2" id="KW-0238">DNA-binding</keyword>
<protein>
    <submittedName>
        <fullName evidence="5">Ethanolamine operon regulator</fullName>
    </submittedName>
</protein>
<dbReference type="RefSeq" id="WP_100671794.1">
    <property type="nucleotide sequence ID" value="NZ_JBKOIJ010000001.1"/>
</dbReference>
<gene>
    <name evidence="5" type="ORF">CEJ86_11305</name>
</gene>
<dbReference type="PANTHER" id="PTHR46796">
    <property type="entry name" value="HTH-TYPE TRANSCRIPTIONAL ACTIVATOR RHAS-RELATED"/>
    <property type="match status" value="1"/>
</dbReference>
<organism evidence="5 6">
    <name type="scientific">Rhizobium meliloti</name>
    <name type="common">Ensifer meliloti</name>
    <name type="synonym">Sinorhizobium meliloti</name>
    <dbReference type="NCBI Taxonomy" id="382"/>
    <lineage>
        <taxon>Bacteria</taxon>
        <taxon>Pseudomonadati</taxon>
        <taxon>Pseudomonadota</taxon>
        <taxon>Alphaproteobacteria</taxon>
        <taxon>Hyphomicrobiales</taxon>
        <taxon>Rhizobiaceae</taxon>
        <taxon>Sinorhizobium/Ensifer group</taxon>
        <taxon>Sinorhizobium</taxon>
    </lineage>
</organism>
<evidence type="ECO:0000313" key="6">
    <source>
        <dbReference type="Proteomes" id="UP000231987"/>
    </source>
</evidence>
<name>A0A2J0Z445_RHIML</name>
<evidence type="ECO:0000259" key="4">
    <source>
        <dbReference type="PROSITE" id="PS01124"/>
    </source>
</evidence>
<feature type="domain" description="HTH araC/xylS-type" evidence="4">
    <location>
        <begin position="249"/>
        <end position="350"/>
    </location>
</feature>
<sequence>MFQSWVVKRSTKLKSWNACTQAVCGMKLLRKEGCFGMEGILQQVPSPWHRIEISQVEDLSDAVHGAGMEATQMARGKLSGSLIFSEQDGVTYSGGFIEGRVALRGPLSPDTLSLGLGLWLPGSSWHSFTEVKTGDVAIYHGGDEHDSLYAPGSMYAVATISADQLEQEAGKNGMVLDRAALGGTGIHNRSMTPEVVTALAAEFSRIHTGNPARPGLGKMLLRALINHLGRPPYNHGRRANTHLHARIVARARAYIVDHLSEPIALDDIAAAAFASRRTLYRAFADILDDTPQTYVRRLRLHRIRRGLATDRERACTIAVVANEWGISELGRLAGWYRELFGELPSETLAAFKQSESAQEGSTAH</sequence>
<evidence type="ECO:0000256" key="3">
    <source>
        <dbReference type="ARBA" id="ARBA00023163"/>
    </source>
</evidence>
<dbReference type="PANTHER" id="PTHR46796:SF12">
    <property type="entry name" value="HTH-TYPE DNA-BINDING TRANSCRIPTIONAL ACTIVATOR EUTR"/>
    <property type="match status" value="1"/>
</dbReference>
<dbReference type="GO" id="GO:0043565">
    <property type="term" value="F:sequence-specific DNA binding"/>
    <property type="evidence" value="ECO:0007669"/>
    <property type="project" value="InterPro"/>
</dbReference>
<dbReference type="EMBL" id="NJGD01000004">
    <property type="protein sequence ID" value="PJR15301.1"/>
    <property type="molecule type" value="Genomic_DNA"/>
</dbReference>
<keyword evidence="3" id="KW-0804">Transcription</keyword>